<proteinExistence type="predicted"/>
<sequence>MKNYKIEVKEILSKIVSIEAKDEQEAIQKVEELYKKEEIVLDSDDFVLKEIEVCED</sequence>
<gene>
    <name evidence="3" type="ORF">ACI76L_08095</name>
</gene>
<evidence type="ECO:0000259" key="2">
    <source>
        <dbReference type="Pfam" id="PF14207"/>
    </source>
</evidence>
<keyword evidence="4" id="KW-1185">Reference proteome</keyword>
<organism evidence="3 4">
    <name type="scientific">Capnocytophaga stomatis</name>
    <dbReference type="NCBI Taxonomy" id="1848904"/>
    <lineage>
        <taxon>Bacteria</taxon>
        <taxon>Pseudomonadati</taxon>
        <taxon>Bacteroidota</taxon>
        <taxon>Flavobacteriia</taxon>
        <taxon>Flavobacteriales</taxon>
        <taxon>Flavobacteriaceae</taxon>
        <taxon>Capnocytophaga</taxon>
    </lineage>
</organism>
<dbReference type="InterPro" id="IPR025575">
    <property type="entry name" value="DpnD/PcfM_C"/>
</dbReference>
<feature type="domain" description="DpnD/PcfM-like C-terminal" evidence="2">
    <location>
        <begin position="4"/>
        <end position="46"/>
    </location>
</feature>
<evidence type="ECO:0000313" key="4">
    <source>
        <dbReference type="Proteomes" id="UP001622370"/>
    </source>
</evidence>
<evidence type="ECO:0000256" key="1">
    <source>
        <dbReference type="SAM" id="Coils"/>
    </source>
</evidence>
<name>A0ABW8QBP7_9FLAO</name>
<comment type="caution">
    <text evidence="3">The sequence shown here is derived from an EMBL/GenBank/DDBJ whole genome shotgun (WGS) entry which is preliminary data.</text>
</comment>
<dbReference type="RefSeq" id="WP_203966650.1">
    <property type="nucleotide sequence ID" value="NZ_BOPJ01000004.1"/>
</dbReference>
<protein>
    <submittedName>
        <fullName evidence="3">DpnD/PcfM family protein</fullName>
    </submittedName>
</protein>
<keyword evidence="1" id="KW-0175">Coiled coil</keyword>
<dbReference type="Pfam" id="PF14207">
    <property type="entry name" value="DpnD-PcfM"/>
    <property type="match status" value="1"/>
</dbReference>
<feature type="coiled-coil region" evidence="1">
    <location>
        <begin position="1"/>
        <end position="40"/>
    </location>
</feature>
<dbReference type="EMBL" id="JBJGWJ010000005">
    <property type="protein sequence ID" value="MFK8293740.1"/>
    <property type="molecule type" value="Genomic_DNA"/>
</dbReference>
<dbReference type="Proteomes" id="UP001622370">
    <property type="component" value="Unassembled WGS sequence"/>
</dbReference>
<accession>A0ABW8QBP7</accession>
<evidence type="ECO:0000313" key="3">
    <source>
        <dbReference type="EMBL" id="MFK8293740.1"/>
    </source>
</evidence>
<reference evidence="3 4" key="1">
    <citation type="journal article" date="2016" name="Sci. Rep.">
        <title>Whole genome sequencing identifies a novel species of the genus Capnocytophaga isolated from dog and cat bite wounds in humans.</title>
        <authorList>
            <person name="Zangenah S."/>
            <person name="Abbasi N."/>
            <person name="Andersson A.F."/>
            <person name="Bergman P."/>
        </authorList>
    </citation>
    <scope>NUCLEOTIDE SEQUENCE [LARGE SCALE GENOMIC DNA]</scope>
    <source>
        <strain evidence="3 4">W5</strain>
    </source>
</reference>